<accession>A0ABP9QUI1</accession>
<comment type="caution">
    <text evidence="2">The sequence shown here is derived from an EMBL/GenBank/DDBJ whole genome shotgun (WGS) entry which is preliminary data.</text>
</comment>
<sequence>MTFEDWMRHRGLSARSAQSYVGAIKGTLSKWAIDNALIAGPLTSLTSPDAFKAIDAKIRQLPEFQEHDIRGNGMYGAALRKFAEYLSEGFSNDLADDIDAIVESTDVGETEKSELVKSRIGQGKFRQRLLSHWDGCAVTGVSDPQLLVASHIKPWRFASHTERLDPYNGLLLIPNLDKVFDRGLVTFEPHGPIKISPLLSHANELGIAPTMRVTLSERHAPYMDFHRKVVFKAR</sequence>
<reference evidence="3" key="1">
    <citation type="journal article" date="2019" name="Int. J. Syst. Evol. Microbiol.">
        <title>The Global Catalogue of Microorganisms (GCM) 10K type strain sequencing project: providing services to taxonomists for standard genome sequencing and annotation.</title>
        <authorList>
            <consortium name="The Broad Institute Genomics Platform"/>
            <consortium name="The Broad Institute Genome Sequencing Center for Infectious Disease"/>
            <person name="Wu L."/>
            <person name="Ma J."/>
        </authorList>
    </citation>
    <scope>NUCLEOTIDE SEQUENCE [LARGE SCALE GENOMIC DNA]</scope>
    <source>
        <strain evidence="3">JCM 18715</strain>
    </source>
</reference>
<protein>
    <recommendedName>
        <fullName evidence="1">HNH nuclease domain-containing protein</fullName>
    </recommendedName>
</protein>
<name>A0ABP9QUI1_9RHOO</name>
<dbReference type="InterPro" id="IPR003615">
    <property type="entry name" value="HNH_nuc"/>
</dbReference>
<dbReference type="Pfam" id="PF13391">
    <property type="entry name" value="HNH_2"/>
    <property type="match status" value="1"/>
</dbReference>
<dbReference type="Proteomes" id="UP001500547">
    <property type="component" value="Unassembled WGS sequence"/>
</dbReference>
<evidence type="ECO:0000313" key="3">
    <source>
        <dbReference type="Proteomes" id="UP001500547"/>
    </source>
</evidence>
<evidence type="ECO:0000313" key="2">
    <source>
        <dbReference type="EMBL" id="GAA5167463.1"/>
    </source>
</evidence>
<keyword evidence="3" id="KW-1185">Reference proteome</keyword>
<dbReference type="EMBL" id="BAABLD010000008">
    <property type="protein sequence ID" value="GAA5167463.1"/>
    <property type="molecule type" value="Genomic_DNA"/>
</dbReference>
<proteinExistence type="predicted"/>
<organism evidence="2 3">
    <name type="scientific">Viridibacterium curvum</name>
    <dbReference type="NCBI Taxonomy" id="1101404"/>
    <lineage>
        <taxon>Bacteria</taxon>
        <taxon>Pseudomonadati</taxon>
        <taxon>Pseudomonadota</taxon>
        <taxon>Betaproteobacteria</taxon>
        <taxon>Rhodocyclales</taxon>
        <taxon>Rhodocyclaceae</taxon>
        <taxon>Viridibacterium</taxon>
    </lineage>
</organism>
<evidence type="ECO:0000259" key="1">
    <source>
        <dbReference type="Pfam" id="PF13391"/>
    </source>
</evidence>
<feature type="domain" description="HNH nuclease" evidence="1">
    <location>
        <begin position="136"/>
        <end position="188"/>
    </location>
</feature>
<gene>
    <name evidence="2" type="ORF">GCM10025770_26150</name>
</gene>
<dbReference type="RefSeq" id="WP_345533441.1">
    <property type="nucleotide sequence ID" value="NZ_BAABLD010000008.1"/>
</dbReference>